<protein>
    <submittedName>
        <fullName evidence="1">Uncharacterized protein</fullName>
    </submittedName>
</protein>
<reference evidence="1" key="2">
    <citation type="submission" date="2021-04" db="EMBL/GenBank/DDBJ databases">
        <authorList>
            <person name="Gilroy R."/>
        </authorList>
    </citation>
    <scope>NUCLEOTIDE SEQUENCE</scope>
    <source>
        <strain evidence="1">ChiGjej6B6-14162</strain>
    </source>
</reference>
<dbReference type="AlphaFoldDB" id="A0A9D1X8N1"/>
<organism evidence="1 2">
    <name type="scientific">Candidatus Parabacteroides intestinipullorum</name>
    <dbReference type="NCBI Taxonomy" id="2838723"/>
    <lineage>
        <taxon>Bacteria</taxon>
        <taxon>Pseudomonadati</taxon>
        <taxon>Bacteroidota</taxon>
        <taxon>Bacteroidia</taxon>
        <taxon>Bacteroidales</taxon>
        <taxon>Tannerellaceae</taxon>
        <taxon>Parabacteroides</taxon>
    </lineage>
</organism>
<evidence type="ECO:0000313" key="2">
    <source>
        <dbReference type="Proteomes" id="UP000886740"/>
    </source>
</evidence>
<sequence length="83" mass="9577">MKVSEPAAIYNASHLQGMKDRLINLINGIDDERKLQRCLELLGARPMPCRFTEDELDVVIESAEREGFASQEEVDNMFAKWRH</sequence>
<evidence type="ECO:0000313" key="1">
    <source>
        <dbReference type="EMBL" id="HIX74625.1"/>
    </source>
</evidence>
<dbReference type="Proteomes" id="UP000886740">
    <property type="component" value="Unassembled WGS sequence"/>
</dbReference>
<reference evidence="1" key="1">
    <citation type="journal article" date="2021" name="PeerJ">
        <title>Extensive microbial diversity within the chicken gut microbiome revealed by metagenomics and culture.</title>
        <authorList>
            <person name="Gilroy R."/>
            <person name="Ravi A."/>
            <person name="Getino M."/>
            <person name="Pursley I."/>
            <person name="Horton D.L."/>
            <person name="Alikhan N.F."/>
            <person name="Baker D."/>
            <person name="Gharbi K."/>
            <person name="Hall N."/>
            <person name="Watson M."/>
            <person name="Adriaenssens E.M."/>
            <person name="Foster-Nyarko E."/>
            <person name="Jarju S."/>
            <person name="Secka A."/>
            <person name="Antonio M."/>
            <person name="Oren A."/>
            <person name="Chaudhuri R.R."/>
            <person name="La Ragione R."/>
            <person name="Hildebrand F."/>
            <person name="Pallen M.J."/>
        </authorList>
    </citation>
    <scope>NUCLEOTIDE SEQUENCE</scope>
    <source>
        <strain evidence="1">ChiGjej6B6-14162</strain>
    </source>
</reference>
<proteinExistence type="predicted"/>
<comment type="caution">
    <text evidence="1">The sequence shown here is derived from an EMBL/GenBank/DDBJ whole genome shotgun (WGS) entry which is preliminary data.</text>
</comment>
<dbReference type="EMBL" id="DXEL01000044">
    <property type="protein sequence ID" value="HIX74625.1"/>
    <property type="molecule type" value="Genomic_DNA"/>
</dbReference>
<gene>
    <name evidence="1" type="ORF">H9977_06300</name>
</gene>
<name>A0A9D1X8N1_9BACT</name>
<accession>A0A9D1X8N1</accession>